<feature type="transmembrane region" description="Helical" evidence="6">
    <location>
        <begin position="321"/>
        <end position="343"/>
    </location>
</feature>
<dbReference type="EMBL" id="JANBVO010000044">
    <property type="protein sequence ID" value="KAJ9134354.1"/>
    <property type="molecule type" value="Genomic_DNA"/>
</dbReference>
<sequence>MLSGINVALMGSVSSVPSYLAIVGLDDGSKQSELLIGVINAIYWVGVITGALIISPISDSIGRRKAIICAGIYGIIVIPILVCLQNFGWALSMRFLNGLATGAFDSVGLNWSAESSASSHRGRAIGLHMCCAALGASQSYFLVYGIGKATSSEVVWRFPIAYQCFFVLLVSTLVWFLPESPRWLVRVGLIDEARDVLTAMQADRAESPEVARTVDDQLNAMHGALEEELTSNSSATYFSMLFVPDEFKTVRRTWTALFVQFATQAMVGVGVVTGYGIKIFQAGGWSGDLAALLSGIGILVQAAFGFPGALYADKIGRRNAFIYGSLVGSIFLAFIGMCGHFVATNVESKPSLAKSYSSAVVALVMIWSAQFGSTWLWAPFTYPSEIFPARSRARGSSIGIVGLGLGSFLINMISPYLFSAIGYKAMFLFCGLSFLVTIISYFWLPETANKTLEDIDHLYD</sequence>
<feature type="transmembrane region" description="Helical" evidence="6">
    <location>
        <begin position="355"/>
        <end position="378"/>
    </location>
</feature>
<name>A0AA38RN58_9PEZI</name>
<dbReference type="InterPro" id="IPR050360">
    <property type="entry name" value="MFS_Sugar_Transporters"/>
</dbReference>
<feature type="transmembrane region" description="Helical" evidence="6">
    <location>
        <begin position="425"/>
        <end position="444"/>
    </location>
</feature>
<dbReference type="PANTHER" id="PTHR48022:SF78">
    <property type="entry name" value="MONOSACCHARIDE TRANSPORTER, PUTATIVE (AFU_ORTHOLOGUE AFUA_2G02110)-RELATED"/>
    <property type="match status" value="1"/>
</dbReference>
<keyword evidence="4 6" id="KW-1133">Transmembrane helix</keyword>
<evidence type="ECO:0000256" key="1">
    <source>
        <dbReference type="ARBA" id="ARBA00004141"/>
    </source>
</evidence>
<keyword evidence="8" id="KW-0762">Sugar transport</keyword>
<evidence type="ECO:0000256" key="5">
    <source>
        <dbReference type="ARBA" id="ARBA00023136"/>
    </source>
</evidence>
<dbReference type="PANTHER" id="PTHR48022">
    <property type="entry name" value="PLASTIDIC GLUCOSE TRANSPORTER 4"/>
    <property type="match status" value="1"/>
</dbReference>
<feature type="transmembrane region" description="Helical" evidence="6">
    <location>
        <begin position="158"/>
        <end position="177"/>
    </location>
</feature>
<evidence type="ECO:0000256" key="3">
    <source>
        <dbReference type="ARBA" id="ARBA00022692"/>
    </source>
</evidence>
<proteinExistence type="inferred from homology"/>
<dbReference type="PROSITE" id="PS00216">
    <property type="entry name" value="SUGAR_TRANSPORT_1"/>
    <property type="match status" value="2"/>
</dbReference>
<dbReference type="PROSITE" id="PS50850">
    <property type="entry name" value="MFS"/>
    <property type="match status" value="1"/>
</dbReference>
<comment type="caution">
    <text evidence="8">The sequence shown here is derived from an EMBL/GenBank/DDBJ whole genome shotgun (WGS) entry which is preliminary data.</text>
</comment>
<dbReference type="InterPro" id="IPR005829">
    <property type="entry name" value="Sugar_transporter_CS"/>
</dbReference>
<dbReference type="AlphaFoldDB" id="A0AA38RN58"/>
<comment type="subcellular location">
    <subcellularLocation>
        <location evidence="1">Membrane</location>
        <topology evidence="1">Multi-pass membrane protein</topology>
    </subcellularLocation>
</comment>
<feature type="transmembrane region" description="Helical" evidence="6">
    <location>
        <begin position="66"/>
        <end position="89"/>
    </location>
</feature>
<evidence type="ECO:0000256" key="2">
    <source>
        <dbReference type="ARBA" id="ARBA00010992"/>
    </source>
</evidence>
<feature type="domain" description="Major facilitator superfamily (MFS) profile" evidence="7">
    <location>
        <begin position="1"/>
        <end position="448"/>
    </location>
</feature>
<dbReference type="SUPFAM" id="SSF103473">
    <property type="entry name" value="MFS general substrate transporter"/>
    <property type="match status" value="1"/>
</dbReference>
<dbReference type="Pfam" id="PF00083">
    <property type="entry name" value="Sugar_tr"/>
    <property type="match status" value="1"/>
</dbReference>
<evidence type="ECO:0000313" key="9">
    <source>
        <dbReference type="Proteomes" id="UP001174694"/>
    </source>
</evidence>
<evidence type="ECO:0000256" key="4">
    <source>
        <dbReference type="ARBA" id="ARBA00022989"/>
    </source>
</evidence>
<dbReference type="InterPro" id="IPR020846">
    <property type="entry name" value="MFS_dom"/>
</dbReference>
<keyword evidence="8" id="KW-0813">Transport</keyword>
<evidence type="ECO:0000313" key="8">
    <source>
        <dbReference type="EMBL" id="KAJ9134354.1"/>
    </source>
</evidence>
<keyword evidence="5 6" id="KW-0472">Membrane</keyword>
<comment type="similarity">
    <text evidence="2">Belongs to the major facilitator superfamily. Sugar transporter (TC 2.A.1.1) family.</text>
</comment>
<feature type="transmembrane region" description="Helical" evidence="6">
    <location>
        <begin position="398"/>
        <end position="419"/>
    </location>
</feature>
<gene>
    <name evidence="8" type="ORF">NKR23_g10224</name>
</gene>
<feature type="transmembrane region" description="Helical" evidence="6">
    <location>
        <begin position="289"/>
        <end position="309"/>
    </location>
</feature>
<dbReference type="Gene3D" id="1.20.1250.20">
    <property type="entry name" value="MFS general substrate transporter like domains"/>
    <property type="match status" value="1"/>
</dbReference>
<dbReference type="GO" id="GO:0005351">
    <property type="term" value="F:carbohydrate:proton symporter activity"/>
    <property type="evidence" value="ECO:0007669"/>
    <property type="project" value="TreeGrafter"/>
</dbReference>
<keyword evidence="9" id="KW-1185">Reference proteome</keyword>
<feature type="transmembrane region" description="Helical" evidence="6">
    <location>
        <begin position="34"/>
        <end position="54"/>
    </location>
</feature>
<protein>
    <submittedName>
        <fullName evidence="8">Low-affinity glucose transporter hxt3</fullName>
    </submittedName>
</protein>
<evidence type="ECO:0000259" key="7">
    <source>
        <dbReference type="PROSITE" id="PS50850"/>
    </source>
</evidence>
<dbReference type="GO" id="GO:0016020">
    <property type="term" value="C:membrane"/>
    <property type="evidence" value="ECO:0007669"/>
    <property type="project" value="UniProtKB-SubCell"/>
</dbReference>
<reference evidence="8" key="1">
    <citation type="submission" date="2022-07" db="EMBL/GenBank/DDBJ databases">
        <title>Fungi with potential for degradation of polypropylene.</title>
        <authorList>
            <person name="Gostincar C."/>
        </authorList>
    </citation>
    <scope>NUCLEOTIDE SEQUENCE</scope>
    <source>
        <strain evidence="8">EXF-13308</strain>
    </source>
</reference>
<feature type="transmembrane region" description="Helical" evidence="6">
    <location>
        <begin position="257"/>
        <end position="277"/>
    </location>
</feature>
<evidence type="ECO:0000256" key="6">
    <source>
        <dbReference type="SAM" id="Phobius"/>
    </source>
</evidence>
<dbReference type="Proteomes" id="UP001174694">
    <property type="component" value="Unassembled WGS sequence"/>
</dbReference>
<feature type="transmembrane region" description="Helical" evidence="6">
    <location>
        <begin position="125"/>
        <end position="146"/>
    </location>
</feature>
<accession>A0AA38RN58</accession>
<dbReference type="InterPro" id="IPR036259">
    <property type="entry name" value="MFS_trans_sf"/>
</dbReference>
<dbReference type="InterPro" id="IPR005828">
    <property type="entry name" value="MFS_sugar_transport-like"/>
</dbReference>
<keyword evidence="3 6" id="KW-0812">Transmembrane</keyword>
<organism evidence="8 9">
    <name type="scientific">Pleurostoma richardsiae</name>
    <dbReference type="NCBI Taxonomy" id="41990"/>
    <lineage>
        <taxon>Eukaryota</taxon>
        <taxon>Fungi</taxon>
        <taxon>Dikarya</taxon>
        <taxon>Ascomycota</taxon>
        <taxon>Pezizomycotina</taxon>
        <taxon>Sordariomycetes</taxon>
        <taxon>Sordariomycetidae</taxon>
        <taxon>Calosphaeriales</taxon>
        <taxon>Pleurostomataceae</taxon>
        <taxon>Pleurostoma</taxon>
    </lineage>
</organism>